<feature type="signal peptide" evidence="2">
    <location>
        <begin position="1"/>
        <end position="17"/>
    </location>
</feature>
<dbReference type="Proteomes" id="UP000294963">
    <property type="component" value="Unassembled WGS sequence"/>
</dbReference>
<protein>
    <recommendedName>
        <fullName evidence="5">Lipoprotein</fullName>
    </recommendedName>
</protein>
<dbReference type="EMBL" id="SLVJ01000034">
    <property type="protein sequence ID" value="TCM60255.1"/>
    <property type="molecule type" value="Genomic_DNA"/>
</dbReference>
<accession>A0A4R1XFM6</accession>
<keyword evidence="2" id="KW-0732">Signal</keyword>
<dbReference type="AlphaFoldDB" id="A0A4R1XFM6"/>
<gene>
    <name evidence="3" type="ORF">EC844_1346</name>
</gene>
<comment type="caution">
    <text evidence="3">The sequence shown here is derived from an EMBL/GenBank/DDBJ whole genome shotgun (WGS) entry which is preliminary data.</text>
</comment>
<feature type="chain" id="PRO_5020379502" description="Lipoprotein" evidence="2">
    <location>
        <begin position="18"/>
        <end position="70"/>
    </location>
</feature>
<evidence type="ECO:0000256" key="2">
    <source>
        <dbReference type="SAM" id="SignalP"/>
    </source>
</evidence>
<reference evidence="3 4" key="1">
    <citation type="submission" date="2019-03" db="EMBL/GenBank/DDBJ databases">
        <title>Genomic analyses of the natural microbiome of Caenorhabditis elegans.</title>
        <authorList>
            <person name="Samuel B."/>
        </authorList>
    </citation>
    <scope>NUCLEOTIDE SEQUENCE [LARGE SCALE GENOMIC DNA]</scope>
    <source>
        <strain evidence="3 4">JUb89</strain>
    </source>
</reference>
<evidence type="ECO:0008006" key="5">
    <source>
        <dbReference type="Google" id="ProtNLM"/>
    </source>
</evidence>
<evidence type="ECO:0000313" key="3">
    <source>
        <dbReference type="EMBL" id="TCM60255.1"/>
    </source>
</evidence>
<feature type="region of interest" description="Disordered" evidence="1">
    <location>
        <begin position="46"/>
        <end position="70"/>
    </location>
</feature>
<evidence type="ECO:0000256" key="1">
    <source>
        <dbReference type="SAM" id="MobiDB-lite"/>
    </source>
</evidence>
<organism evidence="3 4">
    <name type="scientific">Acinetobacter calcoaceticus</name>
    <dbReference type="NCBI Taxonomy" id="471"/>
    <lineage>
        <taxon>Bacteria</taxon>
        <taxon>Pseudomonadati</taxon>
        <taxon>Pseudomonadota</taxon>
        <taxon>Gammaproteobacteria</taxon>
        <taxon>Moraxellales</taxon>
        <taxon>Moraxellaceae</taxon>
        <taxon>Acinetobacter</taxon>
        <taxon>Acinetobacter calcoaceticus/baumannii complex</taxon>
    </lineage>
</organism>
<sequence length="70" mass="7088">MTIALLAMFSVSTFALNCPKGTTHVGGTGPDQKGAKCVANKVANQDAKKAAPTIPPAAKAKNDSNPVPKP</sequence>
<evidence type="ECO:0000313" key="4">
    <source>
        <dbReference type="Proteomes" id="UP000294963"/>
    </source>
</evidence>
<keyword evidence="4" id="KW-1185">Reference proteome</keyword>
<proteinExistence type="predicted"/>
<feature type="compositionally biased region" description="Low complexity" evidence="1">
    <location>
        <begin position="50"/>
        <end position="59"/>
    </location>
</feature>
<name>A0A4R1XFM6_ACICA</name>